<organism evidence="2 3">
    <name type="scientific">Mycoemilia scoparia</name>
    <dbReference type="NCBI Taxonomy" id="417184"/>
    <lineage>
        <taxon>Eukaryota</taxon>
        <taxon>Fungi</taxon>
        <taxon>Fungi incertae sedis</taxon>
        <taxon>Zoopagomycota</taxon>
        <taxon>Kickxellomycotina</taxon>
        <taxon>Kickxellomycetes</taxon>
        <taxon>Kickxellales</taxon>
        <taxon>Kickxellaceae</taxon>
        <taxon>Mycoemilia</taxon>
    </lineage>
</organism>
<sequence>MRLGSRTSLAKTVALVLVAAAITTASKSGIAKDNEKALKDMTPREELASLFLIIGIDPEAFFKDAEYAKSKKKADDLDLDLGDLDNLDDLDGKGPKANNRIVYLLGQLGLDTPVSIEDRLHNALSSHHHLSPRLGTVFGSFLDIYYKQTPETQELISIQAPKYRLVERLERYAVNFV</sequence>
<accession>A0A9W8A4C0</accession>
<dbReference type="EMBL" id="JANBPU010000001">
    <property type="protein sequence ID" value="KAJ1922174.1"/>
    <property type="molecule type" value="Genomic_DNA"/>
</dbReference>
<evidence type="ECO:0000313" key="2">
    <source>
        <dbReference type="EMBL" id="KAJ1922174.1"/>
    </source>
</evidence>
<proteinExistence type="predicted"/>
<protein>
    <submittedName>
        <fullName evidence="2">Uncharacterized protein</fullName>
    </submittedName>
</protein>
<dbReference type="AlphaFoldDB" id="A0A9W8A4C0"/>
<feature type="chain" id="PRO_5040801118" evidence="1">
    <location>
        <begin position="26"/>
        <end position="177"/>
    </location>
</feature>
<evidence type="ECO:0000313" key="3">
    <source>
        <dbReference type="Proteomes" id="UP001150538"/>
    </source>
</evidence>
<keyword evidence="3" id="KW-1185">Reference proteome</keyword>
<dbReference type="Proteomes" id="UP001150538">
    <property type="component" value="Unassembled WGS sequence"/>
</dbReference>
<comment type="caution">
    <text evidence="2">The sequence shown here is derived from an EMBL/GenBank/DDBJ whole genome shotgun (WGS) entry which is preliminary data.</text>
</comment>
<evidence type="ECO:0000256" key="1">
    <source>
        <dbReference type="SAM" id="SignalP"/>
    </source>
</evidence>
<keyword evidence="1" id="KW-0732">Signal</keyword>
<reference evidence="2" key="1">
    <citation type="submission" date="2022-07" db="EMBL/GenBank/DDBJ databases">
        <title>Phylogenomic reconstructions and comparative analyses of Kickxellomycotina fungi.</title>
        <authorList>
            <person name="Reynolds N.K."/>
            <person name="Stajich J.E."/>
            <person name="Barry K."/>
            <person name="Grigoriev I.V."/>
            <person name="Crous P."/>
            <person name="Smith M.E."/>
        </authorList>
    </citation>
    <scope>NUCLEOTIDE SEQUENCE</scope>
    <source>
        <strain evidence="2">NBRC 100468</strain>
    </source>
</reference>
<name>A0A9W8A4C0_9FUNG</name>
<gene>
    <name evidence="2" type="ORF">H4219_000036</name>
</gene>
<feature type="signal peptide" evidence="1">
    <location>
        <begin position="1"/>
        <end position="25"/>
    </location>
</feature>